<dbReference type="InterPro" id="IPR002018">
    <property type="entry name" value="CarbesteraseB"/>
</dbReference>
<name>A0ABQ9EUF9_TEGGR</name>
<feature type="domain" description="Carboxylesterase type B" evidence="4">
    <location>
        <begin position="23"/>
        <end position="462"/>
    </location>
</feature>
<dbReference type="InterPro" id="IPR019819">
    <property type="entry name" value="Carboxylesterase_B_CS"/>
</dbReference>
<evidence type="ECO:0000256" key="3">
    <source>
        <dbReference type="RuleBase" id="RU361235"/>
    </source>
</evidence>
<organism evidence="5 6">
    <name type="scientific">Tegillarca granosa</name>
    <name type="common">Malaysian cockle</name>
    <name type="synonym">Anadara granosa</name>
    <dbReference type="NCBI Taxonomy" id="220873"/>
    <lineage>
        <taxon>Eukaryota</taxon>
        <taxon>Metazoa</taxon>
        <taxon>Spiralia</taxon>
        <taxon>Lophotrochozoa</taxon>
        <taxon>Mollusca</taxon>
        <taxon>Bivalvia</taxon>
        <taxon>Autobranchia</taxon>
        <taxon>Pteriomorphia</taxon>
        <taxon>Arcoida</taxon>
        <taxon>Arcoidea</taxon>
        <taxon>Arcidae</taxon>
        <taxon>Tegillarca</taxon>
    </lineage>
</organism>
<dbReference type="InterPro" id="IPR019826">
    <property type="entry name" value="Carboxylesterase_B_AS"/>
</dbReference>
<comment type="caution">
    <text evidence="5">The sequence shown here is derived from an EMBL/GenBank/DDBJ whole genome shotgun (WGS) entry which is preliminary data.</text>
</comment>
<dbReference type="PANTHER" id="PTHR11559">
    <property type="entry name" value="CARBOXYLESTERASE"/>
    <property type="match status" value="1"/>
</dbReference>
<evidence type="ECO:0000256" key="1">
    <source>
        <dbReference type="ARBA" id="ARBA00005964"/>
    </source>
</evidence>
<dbReference type="InterPro" id="IPR050309">
    <property type="entry name" value="Type-B_Carboxylest/Lipase"/>
</dbReference>
<evidence type="ECO:0000313" key="5">
    <source>
        <dbReference type="EMBL" id="KAJ8308823.1"/>
    </source>
</evidence>
<dbReference type="Proteomes" id="UP001217089">
    <property type="component" value="Unassembled WGS sequence"/>
</dbReference>
<dbReference type="EC" id="3.1.1.-" evidence="3"/>
<protein>
    <recommendedName>
        <fullName evidence="3">Carboxylic ester hydrolase</fullName>
        <ecNumber evidence="3">3.1.1.-</ecNumber>
    </recommendedName>
</protein>
<keyword evidence="3" id="KW-0732">Signal</keyword>
<keyword evidence="6" id="KW-1185">Reference proteome</keyword>
<dbReference type="PROSITE" id="PS00941">
    <property type="entry name" value="CARBOXYLESTERASE_B_2"/>
    <property type="match status" value="1"/>
</dbReference>
<dbReference type="Gene3D" id="3.40.50.1820">
    <property type="entry name" value="alpha/beta hydrolase"/>
    <property type="match status" value="1"/>
</dbReference>
<accession>A0ABQ9EUF9</accession>
<evidence type="ECO:0000259" key="4">
    <source>
        <dbReference type="Pfam" id="PF00135"/>
    </source>
</evidence>
<keyword evidence="2 3" id="KW-0378">Hydrolase</keyword>
<dbReference type="EMBL" id="JARBDR010000657">
    <property type="protein sequence ID" value="KAJ8308823.1"/>
    <property type="molecule type" value="Genomic_DNA"/>
</dbReference>
<sequence>MLQVILIYLAFVPLVYSTHGCDPPIVNTECGKVQGIYKNGAYSFRGIPYAVPPTGSKRWTRALPLSHKTSTCWNKTYQATNFGHTCIQRNPDNISQIIGSEDCLFLNVWTPSLSPGLLPVMVWIHGGSLQFSNGNWPTYSPDEQLASDTNIVYVSMNYRLHAFGFMALDILSNSSPTGTSGNYGFMDQVLALQWVQRNIRNFGGDPNKVTVFGQSSGGTSIFALLAAPEVAGLFHRAWLMSTSPVLNKTTPEAAKDNEIFLQNTGCSTITCLHNLEAEKVINSVPWDVYPYWAMRDQGDLPVKGVFDGAIAVVDGDLIPEAPFDAWKSGKGIDVPLLIGSTAQEIDFFPTQMDLNLWNWTLYEQRVRQKLGTFGRQISDEALRLYPTGEVTPEYQYTSMASDLRVSCANDILADIASSHYKSPVFRYVVTSRPSHPIHVVEIPFPASYSCHMWDIFGFFGTIKDYYTPEPERQYVRRCYEGRDSFLRENG</sequence>
<gene>
    <name evidence="5" type="ORF">KUTeg_013697</name>
</gene>
<dbReference type="Pfam" id="PF00135">
    <property type="entry name" value="COesterase"/>
    <property type="match status" value="1"/>
</dbReference>
<dbReference type="PROSITE" id="PS00122">
    <property type="entry name" value="CARBOXYLESTERASE_B_1"/>
    <property type="match status" value="1"/>
</dbReference>
<evidence type="ECO:0000313" key="6">
    <source>
        <dbReference type="Proteomes" id="UP001217089"/>
    </source>
</evidence>
<comment type="similarity">
    <text evidence="1 3">Belongs to the type-B carboxylesterase/lipase family.</text>
</comment>
<dbReference type="SUPFAM" id="SSF53474">
    <property type="entry name" value="alpha/beta-Hydrolases"/>
    <property type="match status" value="1"/>
</dbReference>
<proteinExistence type="inferred from homology"/>
<evidence type="ECO:0000256" key="2">
    <source>
        <dbReference type="ARBA" id="ARBA00022801"/>
    </source>
</evidence>
<feature type="chain" id="PRO_5044951858" description="Carboxylic ester hydrolase" evidence="3">
    <location>
        <begin position="18"/>
        <end position="490"/>
    </location>
</feature>
<dbReference type="InterPro" id="IPR029058">
    <property type="entry name" value="AB_hydrolase_fold"/>
</dbReference>
<reference evidence="5 6" key="1">
    <citation type="submission" date="2022-12" db="EMBL/GenBank/DDBJ databases">
        <title>Chromosome-level genome of Tegillarca granosa.</title>
        <authorList>
            <person name="Kim J."/>
        </authorList>
    </citation>
    <scope>NUCLEOTIDE SEQUENCE [LARGE SCALE GENOMIC DNA]</scope>
    <source>
        <strain evidence="5">Teg-2019</strain>
        <tissue evidence="5">Adductor muscle</tissue>
    </source>
</reference>
<feature type="signal peptide" evidence="3">
    <location>
        <begin position="1"/>
        <end position="17"/>
    </location>
</feature>